<protein>
    <submittedName>
        <fullName evidence="2">Uncharacterized protein</fullName>
    </submittedName>
</protein>
<feature type="signal peptide" evidence="1">
    <location>
        <begin position="1"/>
        <end position="24"/>
    </location>
</feature>
<dbReference type="EMBL" id="AODQ01000078">
    <property type="protein sequence ID" value="EMR01998.1"/>
    <property type="molecule type" value="Genomic_DNA"/>
</dbReference>
<feature type="chain" id="PRO_5004081553" evidence="1">
    <location>
        <begin position="25"/>
        <end position="136"/>
    </location>
</feature>
<accession>M7MZY3</accession>
<dbReference type="RefSeq" id="WP_009196244.1">
    <property type="nucleotide sequence ID" value="NZ_AODQ01000078.1"/>
</dbReference>
<dbReference type="PROSITE" id="PS51257">
    <property type="entry name" value="PROKAR_LIPOPROTEIN"/>
    <property type="match status" value="1"/>
</dbReference>
<keyword evidence="1" id="KW-0732">Signal</keyword>
<keyword evidence="3" id="KW-1185">Reference proteome</keyword>
<organism evidence="2 3">
    <name type="scientific">Cesiribacter andamanensis AMV16</name>
    <dbReference type="NCBI Taxonomy" id="1279009"/>
    <lineage>
        <taxon>Bacteria</taxon>
        <taxon>Pseudomonadati</taxon>
        <taxon>Bacteroidota</taxon>
        <taxon>Cytophagia</taxon>
        <taxon>Cytophagales</taxon>
        <taxon>Cesiribacteraceae</taxon>
        <taxon>Cesiribacter</taxon>
    </lineage>
</organism>
<dbReference type="OrthoDB" id="9898379at2"/>
<evidence type="ECO:0000313" key="3">
    <source>
        <dbReference type="Proteomes" id="UP000011910"/>
    </source>
</evidence>
<reference evidence="2 3" key="1">
    <citation type="journal article" date="2013" name="Genome Announc.">
        <title>Draft Genome Sequence of Cesiribacter andamanensis Strain AMV16T, Isolated from a Soil Sample from a Mud Volcano in the Andaman Islands, India.</title>
        <authorList>
            <person name="Shivaji S."/>
            <person name="Ara S."/>
            <person name="Begum Z."/>
            <person name="Srinivas T.N."/>
            <person name="Singh A."/>
            <person name="Kumar Pinnaka A."/>
        </authorList>
    </citation>
    <scope>NUCLEOTIDE SEQUENCE [LARGE SCALE GENOMIC DNA]</scope>
    <source>
        <strain evidence="2 3">AMV16</strain>
    </source>
</reference>
<comment type="caution">
    <text evidence="2">The sequence shown here is derived from an EMBL/GenBank/DDBJ whole genome shotgun (WGS) entry which is preliminary data.</text>
</comment>
<dbReference type="Proteomes" id="UP000011910">
    <property type="component" value="Unassembled WGS sequence"/>
</dbReference>
<dbReference type="AlphaFoldDB" id="M7MZY3"/>
<evidence type="ECO:0000256" key="1">
    <source>
        <dbReference type="SAM" id="SignalP"/>
    </source>
</evidence>
<evidence type="ECO:0000313" key="2">
    <source>
        <dbReference type="EMBL" id="EMR01998.1"/>
    </source>
</evidence>
<proteinExistence type="predicted"/>
<gene>
    <name evidence="2" type="ORF">ADICEAN_02857</name>
</gene>
<name>M7MZY3_9BACT</name>
<sequence>MKYLAIMLLLLAFGCASDPDPADAALAESAQDELHIHFQTGFYQDTVILLHGNEIIYQNVLTTGEESGPTDKLSIPKTALTDALHFRVKKGGQTLEGALPANTDPYIGFYLSAGSVVNVYSSETPFVYERKAEQAL</sequence>